<accession>A0ACB9SZF1</accession>
<evidence type="ECO:0000313" key="1">
    <source>
        <dbReference type="EMBL" id="KAI4459958.1"/>
    </source>
</evidence>
<keyword evidence="2" id="KW-1185">Reference proteome</keyword>
<sequence length="207" mass="23260">MHMVIWWGYDIGDFLFYGFKVTSIGALIGICFGVAALAFFFEYLKLLQAQHRHRQLSIKAKQLRTICPSESATLLDESQRGPKINLVNRVGFPCIDGLLWLTSFNMGYLMMLTIMLYNGWVFVSVVIGSGIGYFIFGQQFMKINLQNCHLIRSTFCMPNCSEPDENPRDGESTPALESTSASNVPSCHRADESNETSVIVHNVEENA</sequence>
<evidence type="ECO:0000313" key="2">
    <source>
        <dbReference type="Proteomes" id="UP001056778"/>
    </source>
</evidence>
<organism evidence="1 2">
    <name type="scientific">Holotrichia oblita</name>
    <name type="common">Chafer beetle</name>
    <dbReference type="NCBI Taxonomy" id="644536"/>
    <lineage>
        <taxon>Eukaryota</taxon>
        <taxon>Metazoa</taxon>
        <taxon>Ecdysozoa</taxon>
        <taxon>Arthropoda</taxon>
        <taxon>Hexapoda</taxon>
        <taxon>Insecta</taxon>
        <taxon>Pterygota</taxon>
        <taxon>Neoptera</taxon>
        <taxon>Endopterygota</taxon>
        <taxon>Coleoptera</taxon>
        <taxon>Polyphaga</taxon>
        <taxon>Scarabaeiformia</taxon>
        <taxon>Scarabaeidae</taxon>
        <taxon>Melolonthinae</taxon>
        <taxon>Holotrichia</taxon>
    </lineage>
</organism>
<gene>
    <name evidence="1" type="ORF">MML48_6g00010886</name>
</gene>
<comment type="caution">
    <text evidence="1">The sequence shown here is derived from an EMBL/GenBank/DDBJ whole genome shotgun (WGS) entry which is preliminary data.</text>
</comment>
<name>A0ACB9SZF1_HOLOL</name>
<protein>
    <submittedName>
        <fullName evidence="1">Solute carrier family 31 copper transporter</fullName>
    </submittedName>
</protein>
<dbReference type="EMBL" id="CM043020">
    <property type="protein sequence ID" value="KAI4459958.1"/>
    <property type="molecule type" value="Genomic_DNA"/>
</dbReference>
<reference evidence="1" key="1">
    <citation type="submission" date="2022-04" db="EMBL/GenBank/DDBJ databases">
        <title>Chromosome-scale genome assembly of Holotrichia oblita Faldermann.</title>
        <authorList>
            <person name="Rongchong L."/>
        </authorList>
    </citation>
    <scope>NUCLEOTIDE SEQUENCE</scope>
    <source>
        <strain evidence="1">81SQS9</strain>
    </source>
</reference>
<proteinExistence type="predicted"/>
<dbReference type="Proteomes" id="UP001056778">
    <property type="component" value="Chromosome 6"/>
</dbReference>